<reference evidence="2 3" key="1">
    <citation type="submission" date="2015-01" db="EMBL/GenBank/DDBJ databases">
        <title>The Genome Sequence of Cladophialophora immunda CBS83496.</title>
        <authorList>
            <consortium name="The Broad Institute Genomics Platform"/>
            <person name="Cuomo C."/>
            <person name="de Hoog S."/>
            <person name="Gorbushina A."/>
            <person name="Stielow B."/>
            <person name="Teixiera M."/>
            <person name="Abouelleil A."/>
            <person name="Chapman S.B."/>
            <person name="Priest M."/>
            <person name="Young S.K."/>
            <person name="Wortman J."/>
            <person name="Nusbaum C."/>
            <person name="Birren B."/>
        </authorList>
    </citation>
    <scope>NUCLEOTIDE SEQUENCE [LARGE SCALE GENOMIC DNA]</scope>
    <source>
        <strain evidence="2 3">CBS 83496</strain>
    </source>
</reference>
<dbReference type="VEuPathDB" id="FungiDB:PV07_11620"/>
<dbReference type="Pfam" id="PF06985">
    <property type="entry name" value="HET"/>
    <property type="match status" value="1"/>
</dbReference>
<dbReference type="Pfam" id="PF26639">
    <property type="entry name" value="Het-6_barrel"/>
    <property type="match status" value="1"/>
</dbReference>
<dbReference type="InterPro" id="IPR052895">
    <property type="entry name" value="HetReg/Transcr_Mod"/>
</dbReference>
<dbReference type="HOGENOM" id="CLU_004184_7_2_1"/>
<dbReference type="STRING" id="569365.A0A0D2AEU6"/>
<dbReference type="InterPro" id="IPR010730">
    <property type="entry name" value="HET"/>
</dbReference>
<protein>
    <recommendedName>
        <fullName evidence="1">Heterokaryon incompatibility domain-containing protein</fullName>
    </recommendedName>
</protein>
<feature type="domain" description="Heterokaryon incompatibility" evidence="1">
    <location>
        <begin position="49"/>
        <end position="211"/>
    </location>
</feature>
<proteinExistence type="predicted"/>
<dbReference type="Proteomes" id="UP000054466">
    <property type="component" value="Unassembled WGS sequence"/>
</dbReference>
<dbReference type="GeneID" id="27350814"/>
<dbReference type="RefSeq" id="XP_016243638.1">
    <property type="nucleotide sequence ID" value="XM_016399076.1"/>
</dbReference>
<evidence type="ECO:0000259" key="1">
    <source>
        <dbReference type="Pfam" id="PF06985"/>
    </source>
</evidence>
<organism evidence="2 3">
    <name type="scientific">Cladophialophora immunda</name>
    <dbReference type="NCBI Taxonomy" id="569365"/>
    <lineage>
        <taxon>Eukaryota</taxon>
        <taxon>Fungi</taxon>
        <taxon>Dikarya</taxon>
        <taxon>Ascomycota</taxon>
        <taxon>Pezizomycotina</taxon>
        <taxon>Eurotiomycetes</taxon>
        <taxon>Chaetothyriomycetidae</taxon>
        <taxon>Chaetothyriales</taxon>
        <taxon>Herpotrichiellaceae</taxon>
        <taxon>Cladophialophora</taxon>
    </lineage>
</organism>
<dbReference type="PANTHER" id="PTHR24148">
    <property type="entry name" value="ANKYRIN REPEAT DOMAIN-CONTAINING PROTEIN 39 HOMOLOG-RELATED"/>
    <property type="match status" value="1"/>
</dbReference>
<dbReference type="OrthoDB" id="2157530at2759"/>
<sequence length="673" mass="76815">MSTTNKSPYIPLPHSGDFIRLLELEPGQLTDDLVGRFMVHDLKDAQPEYTATSYVCGDDNRSHHAILMSGSKLGIYKNADEVLRRFRSAVETTYLWIDVICIDQDDAVEKAREVNLMYKVYENAKRTVIWLGPTDDAATFAIQYARTLNASTYLDEYTPTVMYAGHETQYLQNKSHILDVLDTHPQKESLINSCAKLLLRPWFTRVWTQQEGALSSNPVVVCGAEEIPWIQIFSLAWLFFPRSTMRWPEWFLSDDPSKTYAAVEQNMMFIRSIQRYRLRQMQIANHEPETREVGLINAMYDASRLKCYDPRDKIFAIRNIVTDLAQDDWAPQPDYISPWEEVYTDFAVRMAERERREVLGWSGVSQQEEYSGLPSWVVDWRSHPRTQYIVSEEWCAGGKVFRPKAERIPKKKQHYLTKLLEAANQPRKYLRYALSITVVMQDTVAFLSGVLDNGKGVSDTAQSSQEMLALDQKSQAFIKALSSTIYINSEHVLDAYNATLIANTTEQDTVASPAYVTSGVQQWRSWLSSRAPLRTNIETDNESIAPGFYEAIDNMDTFRYKQFCLSTFGYFCLVPDLAGVTDTIAIVKGVDMPVVLRPIGDVYVYLAQCYIHGMMELKAGTLIEEFRVKFNAKEGKVVVGRPEGDIRKNGLKMDAGEYVRVLGTLGERKAELI</sequence>
<dbReference type="AlphaFoldDB" id="A0A0D2AEU6"/>
<evidence type="ECO:0000313" key="3">
    <source>
        <dbReference type="Proteomes" id="UP000054466"/>
    </source>
</evidence>
<dbReference type="PANTHER" id="PTHR24148:SF64">
    <property type="entry name" value="HETEROKARYON INCOMPATIBILITY DOMAIN-CONTAINING PROTEIN"/>
    <property type="match status" value="1"/>
</dbReference>
<gene>
    <name evidence="2" type="ORF">PV07_11620</name>
</gene>
<dbReference type="EMBL" id="KN847046">
    <property type="protein sequence ID" value="KIW23422.1"/>
    <property type="molecule type" value="Genomic_DNA"/>
</dbReference>
<accession>A0A0D2AEU6</accession>
<keyword evidence="3" id="KW-1185">Reference proteome</keyword>
<evidence type="ECO:0000313" key="2">
    <source>
        <dbReference type="EMBL" id="KIW23422.1"/>
    </source>
</evidence>
<name>A0A0D2AEU6_9EURO</name>